<accession>A0A2H3KC93</accession>
<evidence type="ECO:0000313" key="3">
    <source>
        <dbReference type="EMBL" id="PDS24913.1"/>
    </source>
</evidence>
<reference evidence="3 4" key="1">
    <citation type="submission" date="2017-09" db="EMBL/GenBank/DDBJ databases">
        <title>Whole genomes of Flavobacteriaceae.</title>
        <authorList>
            <person name="Stine C."/>
            <person name="Li C."/>
            <person name="Tadesse D."/>
        </authorList>
    </citation>
    <scope>NUCLEOTIDE SEQUENCE [LARGE SCALE GENOMIC DNA]</scope>
    <source>
        <strain evidence="3 4">ATCC 35036</strain>
    </source>
</reference>
<organism evidence="3 4">
    <name type="scientific">Flavobacterium branchiophilum</name>
    <dbReference type="NCBI Taxonomy" id="55197"/>
    <lineage>
        <taxon>Bacteria</taxon>
        <taxon>Pseudomonadati</taxon>
        <taxon>Bacteroidota</taxon>
        <taxon>Flavobacteriia</taxon>
        <taxon>Flavobacteriales</taxon>
        <taxon>Flavobacteriaceae</taxon>
        <taxon>Flavobacterium</taxon>
    </lineage>
</organism>
<dbReference type="RefSeq" id="WP_014084433.1">
    <property type="nucleotide sequence ID" value="NZ_CBCSFI010000009.1"/>
</dbReference>
<dbReference type="PANTHER" id="PTHR46401">
    <property type="entry name" value="GLYCOSYLTRANSFERASE WBBK-RELATED"/>
    <property type="match status" value="1"/>
</dbReference>
<comment type="caution">
    <text evidence="3">The sequence shown here is derived from an EMBL/GenBank/DDBJ whole genome shotgun (WGS) entry which is preliminary data.</text>
</comment>
<feature type="domain" description="Glycosyl transferase family 1" evidence="2">
    <location>
        <begin position="196"/>
        <end position="350"/>
    </location>
</feature>
<dbReference type="InterPro" id="IPR001296">
    <property type="entry name" value="Glyco_trans_1"/>
</dbReference>
<keyword evidence="1 3" id="KW-0808">Transferase</keyword>
<dbReference type="GO" id="GO:0016757">
    <property type="term" value="F:glycosyltransferase activity"/>
    <property type="evidence" value="ECO:0007669"/>
    <property type="project" value="InterPro"/>
</dbReference>
<dbReference type="OMA" id="YAGNWDP"/>
<dbReference type="EMBL" id="PCMW01000034">
    <property type="protein sequence ID" value="PDS24913.1"/>
    <property type="molecule type" value="Genomic_DNA"/>
</dbReference>
<dbReference type="Proteomes" id="UP000220828">
    <property type="component" value="Unassembled WGS sequence"/>
</dbReference>
<dbReference type="AlphaFoldDB" id="A0A2H3KC93"/>
<dbReference type="Gene3D" id="3.40.50.2000">
    <property type="entry name" value="Glycogen Phosphorylase B"/>
    <property type="match status" value="1"/>
</dbReference>
<dbReference type="GO" id="GO:0009103">
    <property type="term" value="P:lipopolysaccharide biosynthetic process"/>
    <property type="evidence" value="ECO:0007669"/>
    <property type="project" value="TreeGrafter"/>
</dbReference>
<dbReference type="PANTHER" id="PTHR46401:SF2">
    <property type="entry name" value="GLYCOSYLTRANSFERASE WBBK-RELATED"/>
    <property type="match status" value="1"/>
</dbReference>
<sequence length="374" mass="42909">MNMLIVTHAKHRYHDESIYSYGPYVREMNIWGNYCSSFTIIAPKSSQVISAIDLPYTMNNINYSEVASFDFLTIKSRVQAVFRIPIIMFTLYKAMKSTDHIHLRCPGNMGLLGCIVQVFFPKKIKTAKYAGNWDPNSKQPLSYRLQKWILNNTFLTKNMTVLVYGEWPKVSKNIKSFFTATYFDKDKLAVAPKNLTNTIQFIFVGTLSIGKKPIYAIQLVEKLYKIGYNVQLNLYGEGAERHNLAQYIKNESLNSYIRLNGNQSLEVIKKAYQESHFLVLPSQSEGWPKAVAEAMFWGCVPISTPVSCVPNMLQDGARGILLQEDLDVDTNKIKLLIDDEVLYQTTSNAAMTWSRLYTLDYFENEIKNILQKNE</sequence>
<dbReference type="SUPFAM" id="SSF53756">
    <property type="entry name" value="UDP-Glycosyltransferase/glycogen phosphorylase"/>
    <property type="match status" value="1"/>
</dbReference>
<dbReference type="Pfam" id="PF00534">
    <property type="entry name" value="Glycos_transf_1"/>
    <property type="match status" value="1"/>
</dbReference>
<dbReference type="CDD" id="cd03801">
    <property type="entry name" value="GT4_PimA-like"/>
    <property type="match status" value="1"/>
</dbReference>
<evidence type="ECO:0000313" key="4">
    <source>
        <dbReference type="Proteomes" id="UP000220828"/>
    </source>
</evidence>
<gene>
    <name evidence="3" type="ORF">B0A77_06560</name>
</gene>
<name>A0A2H3KC93_9FLAO</name>
<protein>
    <submittedName>
        <fullName evidence="3">Glycosyl transferase</fullName>
    </submittedName>
</protein>
<evidence type="ECO:0000256" key="1">
    <source>
        <dbReference type="ARBA" id="ARBA00022679"/>
    </source>
</evidence>
<evidence type="ECO:0000259" key="2">
    <source>
        <dbReference type="Pfam" id="PF00534"/>
    </source>
</evidence>
<dbReference type="OrthoDB" id="1395864at2"/>
<proteinExistence type="predicted"/>